<dbReference type="Proteomes" id="UP000006039">
    <property type="component" value="Unassembled WGS sequence"/>
</dbReference>
<reference evidence="3" key="1">
    <citation type="submission" date="2010-07" db="EMBL/GenBank/DDBJ databases">
        <title>The genome sequence of Gaeumannomyces graminis var. tritici strain R3-111a-1.</title>
        <authorList>
            <consortium name="The Broad Institute Genome Sequencing Platform"/>
            <person name="Ma L.-J."/>
            <person name="Dead R."/>
            <person name="Young S."/>
            <person name="Zeng Q."/>
            <person name="Koehrsen M."/>
            <person name="Alvarado L."/>
            <person name="Berlin A."/>
            <person name="Chapman S.B."/>
            <person name="Chen Z."/>
            <person name="Freedman E."/>
            <person name="Gellesch M."/>
            <person name="Goldberg J."/>
            <person name="Griggs A."/>
            <person name="Gujja S."/>
            <person name="Heilman E.R."/>
            <person name="Heiman D."/>
            <person name="Hepburn T."/>
            <person name="Howarth C."/>
            <person name="Jen D."/>
            <person name="Larson L."/>
            <person name="Mehta T."/>
            <person name="Neiman D."/>
            <person name="Pearson M."/>
            <person name="Roberts A."/>
            <person name="Saif S."/>
            <person name="Shea T."/>
            <person name="Shenoy N."/>
            <person name="Sisk P."/>
            <person name="Stolte C."/>
            <person name="Sykes S."/>
            <person name="Walk T."/>
            <person name="White J."/>
            <person name="Yandava C."/>
            <person name="Haas B."/>
            <person name="Nusbaum C."/>
            <person name="Birren B."/>
        </authorList>
    </citation>
    <scope>NUCLEOTIDE SEQUENCE [LARGE SCALE GENOMIC DNA]</scope>
    <source>
        <strain evidence="3">R3-111a-1</strain>
    </source>
</reference>
<dbReference type="AlphaFoldDB" id="J3NKN9"/>
<reference evidence="2" key="4">
    <citation type="journal article" date="2015" name="G3 (Bethesda)">
        <title>Genome sequences of three phytopathogenic species of the Magnaporthaceae family of fungi.</title>
        <authorList>
            <person name="Okagaki L.H."/>
            <person name="Nunes C.C."/>
            <person name="Sailsbery J."/>
            <person name="Clay B."/>
            <person name="Brown D."/>
            <person name="John T."/>
            <person name="Oh Y."/>
            <person name="Young N."/>
            <person name="Fitzgerald M."/>
            <person name="Haas B.J."/>
            <person name="Zeng Q."/>
            <person name="Young S."/>
            <person name="Adiconis X."/>
            <person name="Fan L."/>
            <person name="Levin J.Z."/>
            <person name="Mitchell T.K."/>
            <person name="Okubara P.A."/>
            <person name="Farman M.L."/>
            <person name="Kohn L.M."/>
            <person name="Birren B."/>
            <person name="Ma L.-J."/>
            <person name="Dean R.A."/>
        </authorList>
    </citation>
    <scope>NUCLEOTIDE SEQUENCE</scope>
    <source>
        <strain evidence="2">R3-111a-1</strain>
    </source>
</reference>
<keyword evidence="3" id="KW-1185">Reference proteome</keyword>
<evidence type="ECO:0000313" key="2">
    <source>
        <dbReference type="EnsemblFungi" id="EJT81856"/>
    </source>
</evidence>
<name>J3NKN9_GAET3</name>
<organism evidence="1">
    <name type="scientific">Gaeumannomyces tritici (strain R3-111a-1)</name>
    <name type="common">Wheat and barley take-all root rot fungus</name>
    <name type="synonym">Gaeumannomyces graminis var. tritici</name>
    <dbReference type="NCBI Taxonomy" id="644352"/>
    <lineage>
        <taxon>Eukaryota</taxon>
        <taxon>Fungi</taxon>
        <taxon>Dikarya</taxon>
        <taxon>Ascomycota</taxon>
        <taxon>Pezizomycotina</taxon>
        <taxon>Sordariomycetes</taxon>
        <taxon>Sordariomycetidae</taxon>
        <taxon>Magnaporthales</taxon>
        <taxon>Magnaporthaceae</taxon>
        <taxon>Gaeumannomyces</taxon>
    </lineage>
</organism>
<dbReference type="VEuPathDB" id="FungiDB:GGTG_01830"/>
<reference evidence="1" key="3">
    <citation type="submission" date="2010-09" db="EMBL/GenBank/DDBJ databases">
        <title>Annotation of Gaeumannomyces graminis var. tritici R3-111a-1.</title>
        <authorList>
            <consortium name="The Broad Institute Genome Sequencing Platform"/>
            <person name="Ma L.-J."/>
            <person name="Dead R."/>
            <person name="Young S.K."/>
            <person name="Zeng Q."/>
            <person name="Gargeya S."/>
            <person name="Fitzgerald M."/>
            <person name="Haas B."/>
            <person name="Abouelleil A."/>
            <person name="Alvarado L."/>
            <person name="Arachchi H.M."/>
            <person name="Berlin A."/>
            <person name="Brown A."/>
            <person name="Chapman S.B."/>
            <person name="Chen Z."/>
            <person name="Dunbar C."/>
            <person name="Freedman E."/>
            <person name="Gearin G."/>
            <person name="Gellesch M."/>
            <person name="Goldberg J."/>
            <person name="Griggs A."/>
            <person name="Gujja S."/>
            <person name="Heiman D."/>
            <person name="Howarth C."/>
            <person name="Larson L."/>
            <person name="Lui A."/>
            <person name="MacDonald P.J.P."/>
            <person name="Mehta T."/>
            <person name="Montmayeur A."/>
            <person name="Murphy C."/>
            <person name="Neiman D."/>
            <person name="Pearson M."/>
            <person name="Priest M."/>
            <person name="Roberts A."/>
            <person name="Saif S."/>
            <person name="Shea T."/>
            <person name="Shenoy N."/>
            <person name="Sisk P."/>
            <person name="Stolte C."/>
            <person name="Sykes S."/>
            <person name="Yandava C."/>
            <person name="Wortman J."/>
            <person name="Nusbaum C."/>
            <person name="Birren B."/>
        </authorList>
    </citation>
    <scope>NUCLEOTIDE SEQUENCE</scope>
    <source>
        <strain evidence="1">R3-111a-1</strain>
    </source>
</reference>
<dbReference type="RefSeq" id="XP_009217865.1">
    <property type="nucleotide sequence ID" value="XM_009219601.1"/>
</dbReference>
<gene>
    <name evidence="2" type="primary">20342288</name>
    <name evidence="1" type="ORF">GGTG_01830</name>
</gene>
<accession>J3NKN9</accession>
<reference evidence="1" key="2">
    <citation type="submission" date="2010-07" db="EMBL/GenBank/DDBJ databases">
        <authorList>
            <consortium name="The Broad Institute Genome Sequencing Platform"/>
            <consortium name="Broad Institute Genome Sequencing Center for Infectious Disease"/>
            <person name="Ma L.-J."/>
            <person name="Dead R."/>
            <person name="Young S."/>
            <person name="Zeng Q."/>
            <person name="Koehrsen M."/>
            <person name="Alvarado L."/>
            <person name="Berlin A."/>
            <person name="Chapman S.B."/>
            <person name="Chen Z."/>
            <person name="Freedman E."/>
            <person name="Gellesch M."/>
            <person name="Goldberg J."/>
            <person name="Griggs A."/>
            <person name="Gujja S."/>
            <person name="Heilman E.R."/>
            <person name="Heiman D."/>
            <person name="Hepburn T."/>
            <person name="Howarth C."/>
            <person name="Jen D."/>
            <person name="Larson L."/>
            <person name="Mehta T."/>
            <person name="Neiman D."/>
            <person name="Pearson M."/>
            <person name="Roberts A."/>
            <person name="Saif S."/>
            <person name="Shea T."/>
            <person name="Shenoy N."/>
            <person name="Sisk P."/>
            <person name="Stolte C."/>
            <person name="Sykes S."/>
            <person name="Walk T."/>
            <person name="White J."/>
            <person name="Yandava C."/>
            <person name="Haas B."/>
            <person name="Nusbaum C."/>
            <person name="Birren B."/>
        </authorList>
    </citation>
    <scope>NUCLEOTIDE SEQUENCE</scope>
    <source>
        <strain evidence="1">R3-111a-1</strain>
    </source>
</reference>
<evidence type="ECO:0000313" key="3">
    <source>
        <dbReference type="Proteomes" id="UP000006039"/>
    </source>
</evidence>
<dbReference type="EnsemblFungi" id="EJT81856">
    <property type="protein sequence ID" value="EJT81856"/>
    <property type="gene ID" value="GGTG_01830"/>
</dbReference>
<protein>
    <submittedName>
        <fullName evidence="1 2">Uncharacterized protein</fullName>
    </submittedName>
</protein>
<proteinExistence type="predicted"/>
<evidence type="ECO:0000313" key="1">
    <source>
        <dbReference type="EMBL" id="EJT81856.1"/>
    </source>
</evidence>
<dbReference type="GeneID" id="20342288"/>
<dbReference type="EMBL" id="GL385395">
    <property type="protein sequence ID" value="EJT81856.1"/>
    <property type="molecule type" value="Genomic_DNA"/>
</dbReference>
<reference evidence="2" key="5">
    <citation type="submission" date="2018-04" db="UniProtKB">
        <authorList>
            <consortium name="EnsemblFungi"/>
        </authorList>
    </citation>
    <scope>IDENTIFICATION</scope>
    <source>
        <strain evidence="2">R3-111a-1</strain>
    </source>
</reference>
<sequence>MAIPELSTGPGFSCRTCASATICGPFSKALCVCNTNIMPGKLKVITSRVADRARQGNHVRAYGAEKTRRPRQLLLIPTEPGVRPRTAQGRGLVVSETEGQQQMFISSSSFLSSFPRYPPCAAQHEPSALFVAPLHGGPAGG</sequence>
<dbReference type="HOGENOM" id="CLU_1825397_0_0_1"/>